<evidence type="ECO:0000256" key="1">
    <source>
        <dbReference type="ARBA" id="ARBA00004651"/>
    </source>
</evidence>
<evidence type="ECO:0000256" key="3">
    <source>
        <dbReference type="ARBA" id="ARBA00022692"/>
    </source>
</evidence>
<evidence type="ECO:0000259" key="7">
    <source>
        <dbReference type="Pfam" id="PF12823"/>
    </source>
</evidence>
<accession>A0ABT0JS75</accession>
<evidence type="ECO:0000313" key="8">
    <source>
        <dbReference type="EMBL" id="MCK9874354.1"/>
    </source>
</evidence>
<keyword evidence="4 6" id="KW-1133">Transmembrane helix</keyword>
<gene>
    <name evidence="8" type="ORF">MXD59_00900</name>
</gene>
<feature type="domain" description="DUF3817" evidence="7">
    <location>
        <begin position="24"/>
        <end position="110"/>
    </location>
</feature>
<feature type="transmembrane region" description="Helical" evidence="6">
    <location>
        <begin position="28"/>
        <end position="47"/>
    </location>
</feature>
<sequence length="123" mass="13191">MTTSLSPSRPAASSTPAAIRGALLRYRVIAYVVGVGLILLVCVGMPLKYGADISTVVAIVGPVHGILYVVYLACTYDLATRCRLPLGRAVLVMLAGTIPFLSFVAERKVTTFVRRQHLATDRT</sequence>
<comment type="caution">
    <text evidence="8">The sequence shown here is derived from an EMBL/GenBank/DDBJ whole genome shotgun (WGS) entry which is preliminary data.</text>
</comment>
<evidence type="ECO:0000313" key="9">
    <source>
        <dbReference type="Proteomes" id="UP001201873"/>
    </source>
</evidence>
<keyword evidence="5 6" id="KW-0472">Membrane</keyword>
<feature type="transmembrane region" description="Helical" evidence="6">
    <location>
        <begin position="86"/>
        <end position="105"/>
    </location>
</feature>
<keyword evidence="3 6" id="KW-0812">Transmembrane</keyword>
<protein>
    <submittedName>
        <fullName evidence="8">DUF3817 domain-containing protein</fullName>
    </submittedName>
</protein>
<dbReference type="RefSeq" id="WP_248811287.1">
    <property type="nucleotide sequence ID" value="NZ_JALKFT010000001.1"/>
</dbReference>
<dbReference type="PANTHER" id="PTHR40077">
    <property type="entry name" value="MEMBRANE PROTEIN-RELATED"/>
    <property type="match status" value="1"/>
</dbReference>
<dbReference type="Pfam" id="PF12823">
    <property type="entry name" value="DUF3817"/>
    <property type="match status" value="1"/>
</dbReference>
<dbReference type="Proteomes" id="UP001201873">
    <property type="component" value="Unassembled WGS sequence"/>
</dbReference>
<evidence type="ECO:0000256" key="6">
    <source>
        <dbReference type="SAM" id="Phobius"/>
    </source>
</evidence>
<evidence type="ECO:0000256" key="2">
    <source>
        <dbReference type="ARBA" id="ARBA00022475"/>
    </source>
</evidence>
<comment type="subcellular location">
    <subcellularLocation>
        <location evidence="1">Cell membrane</location>
        <topology evidence="1">Multi-pass membrane protein</topology>
    </subcellularLocation>
</comment>
<dbReference type="InterPro" id="IPR023845">
    <property type="entry name" value="DUF3817_TM"/>
</dbReference>
<keyword evidence="9" id="KW-1185">Reference proteome</keyword>
<evidence type="ECO:0000256" key="4">
    <source>
        <dbReference type="ARBA" id="ARBA00022989"/>
    </source>
</evidence>
<evidence type="ECO:0000256" key="5">
    <source>
        <dbReference type="ARBA" id="ARBA00023136"/>
    </source>
</evidence>
<keyword evidence="2" id="KW-1003">Cell membrane</keyword>
<dbReference type="EMBL" id="JALKFT010000001">
    <property type="protein sequence ID" value="MCK9874354.1"/>
    <property type="molecule type" value="Genomic_DNA"/>
</dbReference>
<reference evidence="8 9" key="1">
    <citation type="submission" date="2022-04" db="EMBL/GenBank/DDBJ databases">
        <title>Genome diversity in the genus Frankia.</title>
        <authorList>
            <person name="Carlos-Shanley C."/>
            <person name="Hahn D."/>
        </authorList>
    </citation>
    <scope>NUCLEOTIDE SEQUENCE [LARGE SCALE GENOMIC DNA]</scope>
    <source>
        <strain evidence="8 9">Ag45/Mut15</strain>
    </source>
</reference>
<feature type="transmembrane region" description="Helical" evidence="6">
    <location>
        <begin position="53"/>
        <end position="74"/>
    </location>
</feature>
<organism evidence="8 9">
    <name type="scientific">Frankia umida</name>
    <dbReference type="NCBI Taxonomy" id="573489"/>
    <lineage>
        <taxon>Bacteria</taxon>
        <taxon>Bacillati</taxon>
        <taxon>Actinomycetota</taxon>
        <taxon>Actinomycetes</taxon>
        <taxon>Frankiales</taxon>
        <taxon>Frankiaceae</taxon>
        <taxon>Frankia</taxon>
    </lineage>
</organism>
<proteinExistence type="predicted"/>
<dbReference type="PANTHER" id="PTHR40077:SF2">
    <property type="entry name" value="MEMBRANE PROTEIN"/>
    <property type="match status" value="1"/>
</dbReference>
<name>A0ABT0JS75_9ACTN</name>
<dbReference type="NCBIfam" id="TIGR03954">
    <property type="entry name" value="integ_memb_HG"/>
    <property type="match status" value="1"/>
</dbReference>